<name>A0A1W1C981_9ZZZZ</name>
<organism evidence="1">
    <name type="scientific">hydrothermal vent metagenome</name>
    <dbReference type="NCBI Taxonomy" id="652676"/>
    <lineage>
        <taxon>unclassified sequences</taxon>
        <taxon>metagenomes</taxon>
        <taxon>ecological metagenomes</taxon>
    </lineage>
</organism>
<accession>A0A1W1C981</accession>
<gene>
    <name evidence="1" type="ORF">MNB_SV-9-415</name>
</gene>
<proteinExistence type="predicted"/>
<dbReference type="AlphaFoldDB" id="A0A1W1C981"/>
<evidence type="ECO:0008006" key="2">
    <source>
        <dbReference type="Google" id="ProtNLM"/>
    </source>
</evidence>
<protein>
    <recommendedName>
        <fullName evidence="2">Cysteine-rich small domain-containing protein</fullName>
    </recommendedName>
</protein>
<reference evidence="1" key="1">
    <citation type="submission" date="2016-10" db="EMBL/GenBank/DDBJ databases">
        <authorList>
            <person name="de Groot N.N."/>
        </authorList>
    </citation>
    <scope>NUCLEOTIDE SEQUENCE</scope>
</reference>
<dbReference type="EMBL" id="FPHG01000051">
    <property type="protein sequence ID" value="SFV62282.1"/>
    <property type="molecule type" value="Genomic_DNA"/>
</dbReference>
<evidence type="ECO:0000313" key="1">
    <source>
        <dbReference type="EMBL" id="SFV62282.1"/>
    </source>
</evidence>
<sequence>MGYRDWFDNHAEKHSKIVKSLPHLSDKELIEYFDFDNMRVKHPDFCPLYEKNKKCHDMDKLNCYFCSCMHFRFNDNGVKQVEDKTCYSYCSINSKNHKLFESETAIHNDCSSCKVPHKGHIIDKYFSRDWREVMSKCDENI</sequence>